<evidence type="ECO:0000256" key="18">
    <source>
        <dbReference type="PIRSR" id="PIRSR600829-4"/>
    </source>
</evidence>
<comment type="similarity">
    <text evidence="2">Belongs to the bacterial diacylglycerol kinase family.</text>
</comment>
<keyword evidence="8 20" id="KW-0418">Kinase</keyword>
<comment type="subcellular location">
    <subcellularLocation>
        <location evidence="1">Cell membrane</location>
        <topology evidence="1">Multi-pass membrane protein</topology>
    </subcellularLocation>
</comment>
<sequence length="82" mass="9228">MFIGIWFFRLKVWQISALTLVIIIVLVLELINSIMERFVDVVSPRLHSQAKDIKDIMAGAVLIASIGSVIIGVLIFLPYIFV</sequence>
<accession>A0A0G1MH00</accession>
<evidence type="ECO:0000256" key="4">
    <source>
        <dbReference type="ARBA" id="ARBA00022516"/>
    </source>
</evidence>
<evidence type="ECO:0000313" key="21">
    <source>
        <dbReference type="Proteomes" id="UP000033999"/>
    </source>
</evidence>
<proteinExistence type="inferred from homology"/>
<keyword evidence="13" id="KW-0594">Phospholipid biosynthesis</keyword>
<feature type="active site" description="Proton acceptor" evidence="15">
    <location>
        <position position="29"/>
    </location>
</feature>
<evidence type="ECO:0000256" key="8">
    <source>
        <dbReference type="ARBA" id="ARBA00022777"/>
    </source>
</evidence>
<evidence type="ECO:0000256" key="2">
    <source>
        <dbReference type="ARBA" id="ARBA00005967"/>
    </source>
</evidence>
<evidence type="ECO:0000313" key="20">
    <source>
        <dbReference type="EMBL" id="KKU07606.1"/>
    </source>
</evidence>
<name>A0A0G1MH00_9BACT</name>
<keyword evidence="12 19" id="KW-0472">Membrane</keyword>
<dbReference type="Gene3D" id="1.10.287.3610">
    <property type="match status" value="1"/>
</dbReference>
<dbReference type="PANTHER" id="PTHR34299">
    <property type="entry name" value="DIACYLGLYCEROL KINASE"/>
    <property type="match status" value="1"/>
</dbReference>
<evidence type="ECO:0000256" key="15">
    <source>
        <dbReference type="PIRSR" id="PIRSR600829-1"/>
    </source>
</evidence>
<dbReference type="InterPro" id="IPR000829">
    <property type="entry name" value="DAGK"/>
</dbReference>
<keyword evidence="9 17" id="KW-0067">ATP-binding</keyword>
<keyword evidence="3" id="KW-1003">Cell membrane</keyword>
<keyword evidence="10 19" id="KW-1133">Transmembrane helix</keyword>
<evidence type="ECO:0000256" key="19">
    <source>
        <dbReference type="SAM" id="Phobius"/>
    </source>
</evidence>
<keyword evidence="18" id="KW-0479">Metal-binding</keyword>
<feature type="binding site" evidence="17">
    <location>
        <position position="36"/>
    </location>
    <ligand>
        <name>ATP</name>
        <dbReference type="ChEBI" id="CHEBI:30616"/>
    </ligand>
</feature>
<evidence type="ECO:0000256" key="1">
    <source>
        <dbReference type="ARBA" id="ARBA00004651"/>
    </source>
</evidence>
<dbReference type="PANTHER" id="PTHR34299:SF1">
    <property type="entry name" value="DIACYLGLYCEROL KINASE"/>
    <property type="match status" value="1"/>
</dbReference>
<dbReference type="Proteomes" id="UP000033999">
    <property type="component" value="Unassembled WGS sequence"/>
</dbReference>
<evidence type="ECO:0000256" key="12">
    <source>
        <dbReference type="ARBA" id="ARBA00023136"/>
    </source>
</evidence>
<dbReference type="InterPro" id="IPR033717">
    <property type="entry name" value="UDPK"/>
</dbReference>
<dbReference type="GO" id="GO:0008654">
    <property type="term" value="P:phospholipid biosynthetic process"/>
    <property type="evidence" value="ECO:0007669"/>
    <property type="project" value="UniProtKB-KW"/>
</dbReference>
<evidence type="ECO:0000256" key="13">
    <source>
        <dbReference type="ARBA" id="ARBA00023209"/>
    </source>
</evidence>
<evidence type="ECO:0000256" key="17">
    <source>
        <dbReference type="PIRSR" id="PIRSR600829-3"/>
    </source>
</evidence>
<reference evidence="20 21" key="1">
    <citation type="journal article" date="2015" name="Nature">
        <title>rRNA introns, odd ribosomes, and small enigmatic genomes across a large radiation of phyla.</title>
        <authorList>
            <person name="Brown C.T."/>
            <person name="Hug L.A."/>
            <person name="Thomas B.C."/>
            <person name="Sharon I."/>
            <person name="Castelle C.J."/>
            <person name="Singh A."/>
            <person name="Wilkins M.J."/>
            <person name="Williams K.H."/>
            <person name="Banfield J.F."/>
        </authorList>
    </citation>
    <scope>NUCLEOTIDE SEQUENCE [LARGE SCALE GENOMIC DNA]</scope>
</reference>
<dbReference type="GO" id="GO:0005524">
    <property type="term" value="F:ATP binding"/>
    <property type="evidence" value="ECO:0007669"/>
    <property type="project" value="UniProtKB-KW"/>
</dbReference>
<keyword evidence="11" id="KW-0443">Lipid metabolism</keyword>
<comment type="cofactor">
    <cofactor evidence="18">
        <name>Mg(2+)</name>
        <dbReference type="ChEBI" id="CHEBI:18420"/>
    </cofactor>
    <text evidence="18">Mn(2+), Zn(2+), Cd(2+) and Co(2+) support activity to lesser extents.</text>
</comment>
<feature type="transmembrane region" description="Helical" evidence="19">
    <location>
        <begin position="56"/>
        <end position="81"/>
    </location>
</feature>
<dbReference type="EMBL" id="LCKX01000008">
    <property type="protein sequence ID" value="KKU07606.1"/>
    <property type="molecule type" value="Genomic_DNA"/>
</dbReference>
<dbReference type="GO" id="GO:0005886">
    <property type="term" value="C:plasma membrane"/>
    <property type="evidence" value="ECO:0007669"/>
    <property type="project" value="UniProtKB-SubCell"/>
</dbReference>
<feature type="binding site" evidence="18">
    <location>
        <position position="36"/>
    </location>
    <ligand>
        <name>a divalent metal cation</name>
        <dbReference type="ChEBI" id="CHEBI:60240"/>
    </ligand>
</feature>
<evidence type="ECO:0000256" key="6">
    <source>
        <dbReference type="ARBA" id="ARBA00022692"/>
    </source>
</evidence>
<keyword evidence="7 17" id="KW-0547">Nucleotide-binding</keyword>
<keyword evidence="6 19" id="KW-0812">Transmembrane</keyword>
<comment type="caution">
    <text evidence="20">The sequence shown here is derived from an EMBL/GenBank/DDBJ whole genome shotgun (WGS) entry which is preliminary data.</text>
</comment>
<organism evidence="20 21">
    <name type="scientific">Candidatus Magasanikbacteria bacterium GW2011_GWA2_45_39</name>
    <dbReference type="NCBI Taxonomy" id="1619041"/>
    <lineage>
        <taxon>Bacteria</taxon>
        <taxon>Candidatus Magasanikiibacteriota</taxon>
    </lineage>
</organism>
<evidence type="ECO:0000256" key="16">
    <source>
        <dbReference type="PIRSR" id="PIRSR600829-2"/>
    </source>
</evidence>
<evidence type="ECO:0000256" key="3">
    <source>
        <dbReference type="ARBA" id="ARBA00022475"/>
    </source>
</evidence>
<evidence type="ECO:0000256" key="7">
    <source>
        <dbReference type="ARBA" id="ARBA00022741"/>
    </source>
</evidence>
<keyword evidence="5" id="KW-0808">Transferase</keyword>
<evidence type="ECO:0000256" key="5">
    <source>
        <dbReference type="ARBA" id="ARBA00022679"/>
    </source>
</evidence>
<dbReference type="InterPro" id="IPR036945">
    <property type="entry name" value="DAGK_sf"/>
</dbReference>
<dbReference type="GO" id="GO:0016301">
    <property type="term" value="F:kinase activity"/>
    <property type="evidence" value="ECO:0007669"/>
    <property type="project" value="UniProtKB-KW"/>
</dbReference>
<evidence type="ECO:0000256" key="14">
    <source>
        <dbReference type="ARBA" id="ARBA00023264"/>
    </source>
</evidence>
<feature type="transmembrane region" description="Helical" evidence="19">
    <location>
        <begin position="12"/>
        <end position="35"/>
    </location>
</feature>
<dbReference type="Pfam" id="PF01219">
    <property type="entry name" value="DAGK_prokar"/>
    <property type="match status" value="1"/>
</dbReference>
<dbReference type="GO" id="GO:0046872">
    <property type="term" value="F:metal ion binding"/>
    <property type="evidence" value="ECO:0007669"/>
    <property type="project" value="UniProtKB-KW"/>
</dbReference>
<dbReference type="CDD" id="cd14265">
    <property type="entry name" value="UDPK_IM_like"/>
    <property type="match status" value="1"/>
</dbReference>
<evidence type="ECO:0000256" key="9">
    <source>
        <dbReference type="ARBA" id="ARBA00022840"/>
    </source>
</evidence>
<evidence type="ECO:0000256" key="11">
    <source>
        <dbReference type="ARBA" id="ARBA00023098"/>
    </source>
</evidence>
<feature type="binding site" evidence="16">
    <location>
        <position position="29"/>
    </location>
    <ligand>
        <name>substrate</name>
    </ligand>
</feature>
<dbReference type="AlphaFoldDB" id="A0A0G1MH00"/>
<evidence type="ECO:0000256" key="10">
    <source>
        <dbReference type="ARBA" id="ARBA00022989"/>
    </source>
</evidence>
<gene>
    <name evidence="20" type="ORF">UX10_C0008G0009</name>
</gene>
<keyword evidence="14" id="KW-1208">Phospholipid metabolism</keyword>
<keyword evidence="18" id="KW-0460">Magnesium</keyword>
<feature type="binding site" evidence="17">
    <location>
        <begin position="54"/>
        <end position="55"/>
    </location>
    <ligand>
        <name>ATP</name>
        <dbReference type="ChEBI" id="CHEBI:30616"/>
    </ligand>
</feature>
<keyword evidence="4" id="KW-0444">Lipid biosynthesis</keyword>
<protein>
    <submittedName>
        <fullName evidence="20">Diacylglycerol kinase</fullName>
    </submittedName>
</protein>